<dbReference type="EMBL" id="SAXU01000001">
    <property type="protein sequence ID" value="TXJ19660.1"/>
    <property type="molecule type" value="Genomic_DNA"/>
</dbReference>
<dbReference type="AlphaFoldDB" id="A0A5C8D2F1"/>
<dbReference type="CDD" id="cd24010">
    <property type="entry name" value="ASKHA_NBD_AcK_PK"/>
    <property type="match status" value="1"/>
</dbReference>
<comment type="catalytic activity">
    <reaction evidence="6">
        <text>acetate + ATP = acetyl phosphate + ADP</text>
        <dbReference type="Rhea" id="RHEA:11352"/>
        <dbReference type="ChEBI" id="CHEBI:22191"/>
        <dbReference type="ChEBI" id="CHEBI:30089"/>
        <dbReference type="ChEBI" id="CHEBI:30616"/>
        <dbReference type="ChEBI" id="CHEBI:456216"/>
        <dbReference type="EC" id="2.7.2.1"/>
    </reaction>
</comment>
<sequence>MNILVINSGSSSIKYQLFSMPEAKVLAKGLLEKIGEETSALKHTAVEKNKEKKLEQKVENHKDGMALIFSLLTDKDVGVISDMKEISGVGHRVVHGGEAFNKSSILTDEAIKEIEKYSDLSPLHNPAGLQGIRACEEILPKGTKMVLCFDTSFHQTIPEYAYLYAIPYEYYDKYKIRRYGFHGTSHKYVYGEFCKVENKPNANVIVCHLGNGASVTAVKEGKSIDTSMGLTPLEGLVMGTRSGDMDPAVATFIMAKENLSPKEMDNILNKKSGLLGISGISNDMRNLSEQEGKNPRAALAIKMFCYRIKKYIGSYMAVLGHVDGIVFTGGIGENAPDIREKILEGMEELGIKVDGAKNSKARGCANFEKDGTSIKLYVIATDEEKAIALDTYNIALK</sequence>
<keyword evidence="3 6" id="KW-0547">Nucleotide-binding</keyword>
<feature type="binding site" evidence="6">
    <location>
        <begin position="330"/>
        <end position="334"/>
    </location>
    <ligand>
        <name>ATP</name>
        <dbReference type="ChEBI" id="CHEBI:30616"/>
    </ligand>
</feature>
<dbReference type="PROSITE" id="PS01075">
    <property type="entry name" value="ACETATE_KINASE_1"/>
    <property type="match status" value="1"/>
</dbReference>
<feature type="site" description="Transition state stabilizer" evidence="6">
    <location>
        <position position="241"/>
    </location>
</feature>
<feature type="active site" description="Proton donor/acceptor" evidence="6">
    <location>
        <position position="150"/>
    </location>
</feature>
<gene>
    <name evidence="6" type="primary">ackA</name>
    <name evidence="8" type="ORF">EPJ79_00440</name>
</gene>
<dbReference type="PROSITE" id="PS01076">
    <property type="entry name" value="ACETATE_KINASE_2"/>
    <property type="match status" value="1"/>
</dbReference>
<comment type="cofactor">
    <cofactor evidence="6">
        <name>Mg(2+)</name>
        <dbReference type="ChEBI" id="CHEBI:18420"/>
    </cofactor>
    <cofactor evidence="6">
        <name>Mn(2+)</name>
        <dbReference type="ChEBI" id="CHEBI:29035"/>
    </cofactor>
    <text evidence="6">Mg(2+). Can also accept Mn(2+).</text>
</comment>
<evidence type="ECO:0000256" key="6">
    <source>
        <dbReference type="HAMAP-Rule" id="MF_00020"/>
    </source>
</evidence>
<dbReference type="EC" id="2.7.2.1" evidence="6"/>
<name>A0A5C8D2F1_9SPIR</name>
<dbReference type="GO" id="GO:0006085">
    <property type="term" value="P:acetyl-CoA biosynthetic process"/>
    <property type="evidence" value="ECO:0007669"/>
    <property type="project" value="UniProtKB-UniRule"/>
</dbReference>
<dbReference type="GO" id="GO:0005737">
    <property type="term" value="C:cytoplasm"/>
    <property type="evidence" value="ECO:0007669"/>
    <property type="project" value="UniProtKB-SubCell"/>
</dbReference>
<keyword evidence="6" id="KW-0479">Metal-binding</keyword>
<evidence type="ECO:0000256" key="4">
    <source>
        <dbReference type="ARBA" id="ARBA00022777"/>
    </source>
</evidence>
<dbReference type="PRINTS" id="PR00471">
    <property type="entry name" value="ACETATEKNASE"/>
</dbReference>
<dbReference type="Pfam" id="PF00871">
    <property type="entry name" value="Acetate_kinase"/>
    <property type="match status" value="1"/>
</dbReference>
<comment type="pathway">
    <text evidence="6">Metabolic intermediate biosynthesis; acetyl-CoA biosynthesis; acetyl-CoA from acetate: step 1/2.</text>
</comment>
<dbReference type="SUPFAM" id="SSF53067">
    <property type="entry name" value="Actin-like ATPase domain"/>
    <property type="match status" value="2"/>
</dbReference>
<proteinExistence type="inferred from homology"/>
<dbReference type="InterPro" id="IPR023865">
    <property type="entry name" value="Aliphatic_acid_kinase_CS"/>
</dbReference>
<feature type="binding site" evidence="6">
    <location>
        <position position="7"/>
    </location>
    <ligand>
        <name>Mg(2+)</name>
        <dbReference type="ChEBI" id="CHEBI:18420"/>
    </ligand>
</feature>
<protein>
    <recommendedName>
        <fullName evidence="6">Acetate kinase</fullName>
        <ecNumber evidence="6">2.7.2.1</ecNumber>
    </recommendedName>
    <alternativeName>
        <fullName evidence="6">Acetokinase</fullName>
    </alternativeName>
</protein>
<feature type="binding site" evidence="6">
    <location>
        <position position="14"/>
    </location>
    <ligand>
        <name>ATP</name>
        <dbReference type="ChEBI" id="CHEBI:30616"/>
    </ligand>
</feature>
<organism evidence="8 9">
    <name type="scientific">Brachyspira aalborgi</name>
    <dbReference type="NCBI Taxonomy" id="29522"/>
    <lineage>
        <taxon>Bacteria</taxon>
        <taxon>Pseudomonadati</taxon>
        <taxon>Spirochaetota</taxon>
        <taxon>Spirochaetia</taxon>
        <taxon>Brachyspirales</taxon>
        <taxon>Brachyspiraceae</taxon>
        <taxon>Brachyspira</taxon>
    </lineage>
</organism>
<feature type="binding site" evidence="6">
    <location>
        <begin position="283"/>
        <end position="285"/>
    </location>
    <ligand>
        <name>ATP</name>
        <dbReference type="ChEBI" id="CHEBI:30616"/>
    </ligand>
</feature>
<evidence type="ECO:0000256" key="7">
    <source>
        <dbReference type="RuleBase" id="RU003835"/>
    </source>
</evidence>
<evidence type="ECO:0000256" key="2">
    <source>
        <dbReference type="ARBA" id="ARBA00022679"/>
    </source>
</evidence>
<evidence type="ECO:0000256" key="5">
    <source>
        <dbReference type="ARBA" id="ARBA00022840"/>
    </source>
</evidence>
<dbReference type="GO" id="GO:0006083">
    <property type="term" value="P:acetate metabolic process"/>
    <property type="evidence" value="ECO:0007669"/>
    <property type="project" value="TreeGrafter"/>
</dbReference>
<comment type="function">
    <text evidence="6">Catalyzes the formation of acetyl phosphate from acetate and ATP. Can also catalyze the reverse reaction.</text>
</comment>
<comment type="subcellular location">
    <subcellularLocation>
        <location evidence="6">Cytoplasm</location>
    </subcellularLocation>
</comment>
<dbReference type="InterPro" id="IPR000890">
    <property type="entry name" value="Aliphatic_acid_kin_short-chain"/>
</dbReference>
<dbReference type="GO" id="GO:0008776">
    <property type="term" value="F:acetate kinase activity"/>
    <property type="evidence" value="ECO:0007669"/>
    <property type="project" value="UniProtKB-UniRule"/>
</dbReference>
<feature type="binding site" evidence="6">
    <location>
        <position position="92"/>
    </location>
    <ligand>
        <name>substrate</name>
    </ligand>
</feature>
<comment type="caution">
    <text evidence="8">The sequence shown here is derived from an EMBL/GenBank/DDBJ whole genome shotgun (WGS) entry which is preliminary data.</text>
</comment>
<dbReference type="InterPro" id="IPR043129">
    <property type="entry name" value="ATPase_NBD"/>
</dbReference>
<reference evidence="8 9" key="1">
    <citation type="journal article" date="1992" name="Lakartidningen">
        <title>[Penicillin V and not amoxicillin is the first choice preparation in acute otitis].</title>
        <authorList>
            <person name="Kamme C."/>
            <person name="Lundgren K."/>
            <person name="Prellner K."/>
        </authorList>
    </citation>
    <scope>NUCLEOTIDE SEQUENCE [LARGE SCALE GENOMIC DNA]</scope>
    <source>
        <strain evidence="8 9">513A</strain>
    </source>
</reference>
<dbReference type="GO" id="GO:0005524">
    <property type="term" value="F:ATP binding"/>
    <property type="evidence" value="ECO:0007669"/>
    <property type="project" value="UniProtKB-KW"/>
</dbReference>
<accession>A0A5C8D2F1</accession>
<evidence type="ECO:0000256" key="3">
    <source>
        <dbReference type="ARBA" id="ARBA00022741"/>
    </source>
</evidence>
<dbReference type="Proteomes" id="UP000324638">
    <property type="component" value="Unassembled WGS sequence"/>
</dbReference>
<comment type="similarity">
    <text evidence="1 6 7">Belongs to the acetokinase family.</text>
</comment>
<dbReference type="UniPathway" id="UPA00340">
    <property type="reaction ID" value="UER00458"/>
</dbReference>
<dbReference type="PANTHER" id="PTHR21060">
    <property type="entry name" value="ACETATE KINASE"/>
    <property type="match status" value="1"/>
</dbReference>
<keyword evidence="2 6" id="KW-0808">Transferase</keyword>
<dbReference type="PANTHER" id="PTHR21060:SF15">
    <property type="entry name" value="ACETATE KINASE-RELATED"/>
    <property type="match status" value="1"/>
</dbReference>
<feature type="site" description="Transition state stabilizer" evidence="6">
    <location>
        <position position="182"/>
    </location>
</feature>
<feature type="binding site" evidence="6">
    <location>
        <begin position="208"/>
        <end position="212"/>
    </location>
    <ligand>
        <name>ATP</name>
        <dbReference type="ChEBI" id="CHEBI:30616"/>
    </ligand>
</feature>
<dbReference type="RefSeq" id="WP_147738024.1">
    <property type="nucleotide sequence ID" value="NZ_SAXU01000001.1"/>
</dbReference>
<comment type="subunit">
    <text evidence="6">Homodimer.</text>
</comment>
<dbReference type="NCBIfam" id="TIGR00016">
    <property type="entry name" value="ackA"/>
    <property type="match status" value="1"/>
</dbReference>
<dbReference type="InterPro" id="IPR004372">
    <property type="entry name" value="Ac/propionate_kinase"/>
</dbReference>
<evidence type="ECO:0000313" key="8">
    <source>
        <dbReference type="EMBL" id="TXJ19660.1"/>
    </source>
</evidence>
<dbReference type="Gene3D" id="3.30.420.40">
    <property type="match status" value="2"/>
</dbReference>
<dbReference type="HAMAP" id="MF_00020">
    <property type="entry name" value="Acetate_kinase"/>
    <property type="match status" value="1"/>
</dbReference>
<evidence type="ECO:0000313" key="9">
    <source>
        <dbReference type="Proteomes" id="UP000324638"/>
    </source>
</evidence>
<dbReference type="PIRSF" id="PIRSF000722">
    <property type="entry name" value="Acetate_prop_kin"/>
    <property type="match status" value="1"/>
</dbReference>
<evidence type="ECO:0000256" key="1">
    <source>
        <dbReference type="ARBA" id="ARBA00008748"/>
    </source>
</evidence>
<keyword evidence="6" id="KW-0460">Magnesium</keyword>
<keyword evidence="5 6" id="KW-0067">ATP-binding</keyword>
<keyword evidence="4 6" id="KW-0418">Kinase</keyword>
<feature type="binding site" evidence="6">
    <location>
        <position position="383"/>
    </location>
    <ligand>
        <name>Mg(2+)</name>
        <dbReference type="ChEBI" id="CHEBI:18420"/>
    </ligand>
</feature>
<keyword evidence="6" id="KW-0963">Cytoplasm</keyword>
<dbReference type="GO" id="GO:0000287">
    <property type="term" value="F:magnesium ion binding"/>
    <property type="evidence" value="ECO:0007669"/>
    <property type="project" value="UniProtKB-UniRule"/>
</dbReference>